<reference evidence="1 2" key="1">
    <citation type="submission" date="2014-12" db="EMBL/GenBank/DDBJ databases">
        <title>Comparative genomics of the lactic acid bacteria isolated from the honey bee gut.</title>
        <authorList>
            <person name="Ellegaard K.M."/>
            <person name="Tamarit D."/>
            <person name="Javelind E."/>
            <person name="Olofsson T."/>
            <person name="Andersson S.G."/>
            <person name="Vasquez A."/>
        </authorList>
    </citation>
    <scope>NUCLEOTIDE SEQUENCE [LARGE SCALE GENOMIC DNA]</scope>
    <source>
        <strain evidence="1 2">Bin7</strain>
    </source>
</reference>
<keyword evidence="2" id="KW-1185">Reference proteome</keyword>
<protein>
    <recommendedName>
        <fullName evidence="3">UDP-N-acetylmuramyl peptide synthase</fullName>
    </recommendedName>
</protein>
<comment type="caution">
    <text evidence="1">The sequence shown here is derived from an EMBL/GenBank/DDBJ whole genome shotgun (WGS) entry which is preliminary data.</text>
</comment>
<dbReference type="EMBL" id="JWMF01000004">
    <property type="protein sequence ID" value="KJY51704.1"/>
    <property type="molecule type" value="Genomic_DNA"/>
</dbReference>
<proteinExistence type="predicted"/>
<dbReference type="RefSeq" id="WP_045935185.1">
    <property type="nucleotide sequence ID" value="NZ_KQ033885.1"/>
</dbReference>
<accession>A0A0F4L0H5</accession>
<evidence type="ECO:0000313" key="2">
    <source>
        <dbReference type="Proteomes" id="UP000033567"/>
    </source>
</evidence>
<evidence type="ECO:0008006" key="3">
    <source>
        <dbReference type="Google" id="ProtNLM"/>
    </source>
</evidence>
<name>A0A0F4L0H5_9BIFI</name>
<dbReference type="Proteomes" id="UP000033567">
    <property type="component" value="Unassembled WGS sequence"/>
</dbReference>
<dbReference type="PATRIC" id="fig|1684.5.peg.542"/>
<gene>
    <name evidence="1" type="ORF">JF70_05170</name>
</gene>
<evidence type="ECO:0000313" key="1">
    <source>
        <dbReference type="EMBL" id="KJY51704.1"/>
    </source>
</evidence>
<sequence>MSALSESISRRLTLGQLKGRYGLTLVPDFAEPVTVTSLVDDLPSVRPGSLYVPADQQVDQGMIEEAERRGAYAALLPTSARQEVGRARIPMLFGTMHPWQMGQLLANAAGDPSGALAVFALVGSQVQDQVDLLADFLHVLGNPVGILSAKGSYSLDRRLDLEYPLSMFDVQRSLSITLEDGAAAVVISVDEQTLARDALQAVDLDVVALGAQEGSTRDMRHVRLISRARRYGFNLGGHTIVARRNEESDGLARQSLPADAQSDDLSLCIAMTMAAGVKRNNIRSALRVSREMS</sequence>
<dbReference type="AlphaFoldDB" id="A0A0F4L0H5"/>
<organism evidence="1 2">
    <name type="scientific">Bifidobacterium mellis</name>
    <dbReference type="NCBI Taxonomy" id="1293823"/>
    <lineage>
        <taxon>Bacteria</taxon>
        <taxon>Bacillati</taxon>
        <taxon>Actinomycetota</taxon>
        <taxon>Actinomycetes</taxon>
        <taxon>Bifidobacteriales</taxon>
        <taxon>Bifidobacteriaceae</taxon>
        <taxon>Bifidobacterium</taxon>
    </lineage>
</organism>